<keyword evidence="2 7" id="KW-0813">Transport</keyword>
<evidence type="ECO:0000256" key="4">
    <source>
        <dbReference type="ARBA" id="ARBA00022692"/>
    </source>
</evidence>
<evidence type="ECO:0000313" key="9">
    <source>
        <dbReference type="EMBL" id="MBL1407496.1"/>
    </source>
</evidence>
<evidence type="ECO:0000256" key="1">
    <source>
        <dbReference type="ARBA" id="ARBA00004571"/>
    </source>
</evidence>
<dbReference type="Pfam" id="PF13620">
    <property type="entry name" value="CarboxypepD_reg"/>
    <property type="match status" value="1"/>
</dbReference>
<dbReference type="InterPro" id="IPR012910">
    <property type="entry name" value="Plug_dom"/>
</dbReference>
<evidence type="ECO:0000256" key="2">
    <source>
        <dbReference type="ARBA" id="ARBA00022448"/>
    </source>
</evidence>
<dbReference type="Gene3D" id="2.40.170.20">
    <property type="entry name" value="TonB-dependent receptor, beta-barrel domain"/>
    <property type="match status" value="1"/>
</dbReference>
<dbReference type="Gene3D" id="2.60.40.1120">
    <property type="entry name" value="Carboxypeptidase-like, regulatory domain"/>
    <property type="match status" value="1"/>
</dbReference>
<proteinExistence type="inferred from homology"/>
<dbReference type="InterPro" id="IPR037066">
    <property type="entry name" value="Plug_dom_sf"/>
</dbReference>
<dbReference type="Gene3D" id="2.170.130.10">
    <property type="entry name" value="TonB-dependent receptor, plug domain"/>
    <property type="match status" value="1"/>
</dbReference>
<gene>
    <name evidence="9" type="ORF">JKG61_01895</name>
</gene>
<evidence type="ECO:0000256" key="5">
    <source>
        <dbReference type="ARBA" id="ARBA00023136"/>
    </source>
</evidence>
<name>A0ABS1QYI1_9SPHI</name>
<comment type="subcellular location">
    <subcellularLocation>
        <location evidence="1 7">Cell outer membrane</location>
        <topology evidence="1 7">Multi-pass membrane protein</topology>
    </subcellularLocation>
</comment>
<sequence>MYGFLQTNALKALIPIGIRLLRVRVTDARYRRDYKKWMMRAKLTILILTLSMVHLMASSLAQQVTLSFKGAALTSVLSEIKAQSGYDFVIYTGTKMQSVKPVSIQVEKMELTKVLHEIFDGQPLTYELDNKIIVIRERAKTTMASSIANQENILQQPIRGRVTNEKGEPLIGASIYVLDAQGKRTTVQTKTDAEGNFEIVQLGARAGLEVTYLGYSTQRIFGRSDMVEIKLKPFSAEVDEVEVVSTGYQKMPKERATGSFVQIDSTILALRVTPNILSRLDGAAAGLQFDNRTGRSKINVRGINSLNELSQNPLIVLDNFPYEGRIEDIDPETVESVTILKDAAATSIWGVKAGNGVIVINRKKIGSDESAKISLSSRTILQDQSDLLAIPDMSSADFIEMERMLYDKGFYNSKLNAADQRSLVLSPVVRLLDANKKGKMDLESMESAFSDFARQDYREDLMKYFYRNPLNNQFNVNIAKGGNKYGFGLTAMLQQDRGENKYAAQRKLNVGIQNTFMPVRGLQLRSHATVVYAKVTDRPHGMGYGYSPGGGLSGIYPYLSLVGAGGTATEVPNGYNLDYVRTAGSGLLMDWIYRPYEEHLYNKTSTLNFYLNSNLDLRYEIDKGIAWTVMHALEMTDSKGQVLNMQDSYTTRDLVNRYTQIVGGTPKYMLPKGDILTNSFSSAFANRFRTQIDINRKLSKIDHLSAIVGFEISDQPISTQTYRSYGYNSEILTSAKVDYLTSYPIFEGLSFNTPIPFVDAYKRKNSRVMSLYANAGYTVLDKYQLFGSVRRDGSNNFGKESNEKWNPLWSFGFAWNLKKERFLAYITWLDQAKIRGTIGHSGNIGAGALSRPILIYSAAHPYTNLPYATISLPPNPKLKWEDVKMYNLGLDMGFLGQSLSGSIDLFWKHSTDLISNDPIDPTTGLATAQRNVGELKGRGIDVALRYKTNISQIQVSSIFNMSYVKDRVETYNGTLMSAMSYMGSKGESIRPITGQRLYPLYSFRSAGLDPDNGDPRGYYKGEISKDYAKITTDSLQYHTFHGTSLPPYYGNFNLNISYRGFTVSSNVQFKFGHYFRKNSINYGSAYRYQDIHEDFQYRWQKSGDEQYTNVPSMPYPAVTARDNFYNYSDVLVHKGDLIRLNDIGASYRFKGRIGQRSIHTAISLNCSNVGLLWRRNSVGVDPDYNNLPAPRSYGFNVTFNY</sequence>
<keyword evidence="5 7" id="KW-0472">Membrane</keyword>
<keyword evidence="3 7" id="KW-1134">Transmembrane beta strand</keyword>
<comment type="caution">
    <text evidence="9">The sequence shown here is derived from an EMBL/GenBank/DDBJ whole genome shotgun (WGS) entry which is preliminary data.</text>
</comment>
<reference evidence="9 10" key="1">
    <citation type="submission" date="2021-01" db="EMBL/GenBank/DDBJ databases">
        <title>C459-1 draft genome sequence.</title>
        <authorList>
            <person name="Zhang X.-F."/>
        </authorList>
    </citation>
    <scope>NUCLEOTIDE SEQUENCE [LARGE SCALE GENOMIC DNA]</scope>
    <source>
        <strain evidence="10">C459-1</strain>
    </source>
</reference>
<keyword evidence="10" id="KW-1185">Reference proteome</keyword>
<organism evidence="9 10">
    <name type="scientific">Sphingobacterium faecale</name>
    <dbReference type="NCBI Taxonomy" id="2803775"/>
    <lineage>
        <taxon>Bacteria</taxon>
        <taxon>Pseudomonadati</taxon>
        <taxon>Bacteroidota</taxon>
        <taxon>Sphingobacteriia</taxon>
        <taxon>Sphingobacteriales</taxon>
        <taxon>Sphingobacteriaceae</taxon>
        <taxon>Sphingobacterium</taxon>
    </lineage>
</organism>
<dbReference type="SUPFAM" id="SSF56935">
    <property type="entry name" value="Porins"/>
    <property type="match status" value="1"/>
</dbReference>
<dbReference type="Proteomes" id="UP000625283">
    <property type="component" value="Unassembled WGS sequence"/>
</dbReference>
<dbReference type="PROSITE" id="PS52016">
    <property type="entry name" value="TONB_DEPENDENT_REC_3"/>
    <property type="match status" value="1"/>
</dbReference>
<dbReference type="EMBL" id="JAERTY010000001">
    <property type="protein sequence ID" value="MBL1407496.1"/>
    <property type="molecule type" value="Genomic_DNA"/>
</dbReference>
<feature type="domain" description="TonB-dependent receptor plug" evidence="8">
    <location>
        <begin position="273"/>
        <end position="357"/>
    </location>
</feature>
<accession>A0ABS1QYI1</accession>
<dbReference type="Pfam" id="PF07715">
    <property type="entry name" value="Plug"/>
    <property type="match status" value="1"/>
</dbReference>
<evidence type="ECO:0000256" key="6">
    <source>
        <dbReference type="ARBA" id="ARBA00023237"/>
    </source>
</evidence>
<dbReference type="InterPro" id="IPR036942">
    <property type="entry name" value="Beta-barrel_TonB_sf"/>
</dbReference>
<comment type="similarity">
    <text evidence="7">Belongs to the TonB-dependent receptor family.</text>
</comment>
<dbReference type="RefSeq" id="WP_202101292.1">
    <property type="nucleotide sequence ID" value="NZ_JAERTY010000001.1"/>
</dbReference>
<keyword evidence="4 7" id="KW-0812">Transmembrane</keyword>
<dbReference type="SUPFAM" id="SSF49464">
    <property type="entry name" value="Carboxypeptidase regulatory domain-like"/>
    <property type="match status" value="1"/>
</dbReference>
<dbReference type="InterPro" id="IPR023996">
    <property type="entry name" value="TonB-dep_OMP_SusC/RagA"/>
</dbReference>
<dbReference type="InterPro" id="IPR008969">
    <property type="entry name" value="CarboxyPept-like_regulatory"/>
</dbReference>
<protein>
    <submittedName>
        <fullName evidence="9">SusC/RagA family TonB-linked outer membrane protein</fullName>
    </submittedName>
</protein>
<evidence type="ECO:0000259" key="8">
    <source>
        <dbReference type="Pfam" id="PF07715"/>
    </source>
</evidence>
<dbReference type="InterPro" id="IPR039426">
    <property type="entry name" value="TonB-dep_rcpt-like"/>
</dbReference>
<evidence type="ECO:0000313" key="10">
    <source>
        <dbReference type="Proteomes" id="UP000625283"/>
    </source>
</evidence>
<keyword evidence="6 7" id="KW-0998">Cell outer membrane</keyword>
<evidence type="ECO:0000256" key="3">
    <source>
        <dbReference type="ARBA" id="ARBA00022452"/>
    </source>
</evidence>
<dbReference type="NCBIfam" id="TIGR04056">
    <property type="entry name" value="OMP_RagA_SusC"/>
    <property type="match status" value="1"/>
</dbReference>
<evidence type="ECO:0000256" key="7">
    <source>
        <dbReference type="PROSITE-ProRule" id="PRU01360"/>
    </source>
</evidence>